<feature type="domain" description="C2H2-type" evidence="14">
    <location>
        <begin position="275"/>
        <end position="302"/>
    </location>
</feature>
<dbReference type="FunFam" id="3.30.160.60:FF:000156">
    <property type="entry name" value="Zinc finger protein 568"/>
    <property type="match status" value="2"/>
</dbReference>
<keyword evidence="7" id="KW-0862">Zinc</keyword>
<feature type="region of interest" description="Disordered" evidence="13">
    <location>
        <begin position="437"/>
        <end position="460"/>
    </location>
</feature>
<feature type="domain" description="C2H2-type" evidence="14">
    <location>
        <begin position="359"/>
        <end position="386"/>
    </location>
</feature>
<reference evidence="16" key="1">
    <citation type="submission" date="2020-03" db="EMBL/GenBank/DDBJ databases">
        <title>Studies in the Genomics of Life Span.</title>
        <authorList>
            <person name="Glass D."/>
        </authorList>
    </citation>
    <scope>NUCLEOTIDE SEQUENCE</scope>
    <source>
        <strain evidence="16">SUZIE</strain>
        <tissue evidence="16">Muscle</tissue>
    </source>
</reference>
<evidence type="ECO:0000256" key="13">
    <source>
        <dbReference type="SAM" id="MobiDB-lite"/>
    </source>
</evidence>
<feature type="region of interest" description="Disordered" evidence="13">
    <location>
        <begin position="384"/>
        <end position="404"/>
    </location>
</feature>
<dbReference type="GO" id="GO:0008270">
    <property type="term" value="F:zinc ion binding"/>
    <property type="evidence" value="ECO:0007669"/>
    <property type="project" value="UniProtKB-KW"/>
</dbReference>
<feature type="domain" description="C2H2-type" evidence="14">
    <location>
        <begin position="331"/>
        <end position="358"/>
    </location>
</feature>
<dbReference type="PANTHER" id="PTHR16515:SF51">
    <property type="entry name" value="ZINC FINGER PROTEIN 833-RELATED"/>
    <property type="match status" value="1"/>
</dbReference>
<keyword evidence="10" id="KW-0804">Transcription</keyword>
<dbReference type="Gene3D" id="3.30.160.60">
    <property type="entry name" value="Classic Zinc Finger"/>
    <property type="match status" value="9"/>
</dbReference>
<dbReference type="PROSITE" id="PS00028">
    <property type="entry name" value="ZINC_FINGER_C2H2_1"/>
    <property type="match status" value="9"/>
</dbReference>
<feature type="domain" description="KRAB" evidence="15">
    <location>
        <begin position="51"/>
        <end position="124"/>
    </location>
</feature>
<dbReference type="GO" id="GO:0005634">
    <property type="term" value="C:nucleus"/>
    <property type="evidence" value="ECO:0007669"/>
    <property type="project" value="UniProtKB-SubCell"/>
</dbReference>
<evidence type="ECO:0000256" key="10">
    <source>
        <dbReference type="ARBA" id="ARBA00023163"/>
    </source>
</evidence>
<dbReference type="InterPro" id="IPR001909">
    <property type="entry name" value="KRAB"/>
</dbReference>
<keyword evidence="9" id="KW-0238">DNA-binding</keyword>
<dbReference type="Pfam" id="PF00096">
    <property type="entry name" value="zf-C2H2"/>
    <property type="match status" value="6"/>
</dbReference>
<dbReference type="Pfam" id="PF01352">
    <property type="entry name" value="KRAB"/>
    <property type="match status" value="1"/>
</dbReference>
<evidence type="ECO:0000259" key="14">
    <source>
        <dbReference type="PROSITE" id="PS50157"/>
    </source>
</evidence>
<dbReference type="Gene3D" id="6.10.140.140">
    <property type="match status" value="1"/>
</dbReference>
<dbReference type="GO" id="GO:0045892">
    <property type="term" value="P:negative regulation of DNA-templated transcription"/>
    <property type="evidence" value="ECO:0007669"/>
    <property type="project" value="UniProtKB-ARBA"/>
</dbReference>
<evidence type="ECO:0000256" key="11">
    <source>
        <dbReference type="ARBA" id="ARBA00023242"/>
    </source>
</evidence>
<protein>
    <submittedName>
        <fullName evidence="16">Zinc finger protein 556</fullName>
    </submittedName>
</protein>
<proteinExistence type="inferred from homology"/>
<evidence type="ECO:0000256" key="1">
    <source>
        <dbReference type="ARBA" id="ARBA00003767"/>
    </source>
</evidence>
<evidence type="ECO:0000256" key="4">
    <source>
        <dbReference type="ARBA" id="ARBA00022723"/>
    </source>
</evidence>
<dbReference type="Pfam" id="PF13894">
    <property type="entry name" value="zf-C2H2_4"/>
    <property type="match status" value="1"/>
</dbReference>
<dbReference type="PANTHER" id="PTHR16515">
    <property type="entry name" value="PR DOMAIN ZINC FINGER PROTEIN"/>
    <property type="match status" value="1"/>
</dbReference>
<dbReference type="PROSITE" id="PS50805">
    <property type="entry name" value="KRAB"/>
    <property type="match status" value="1"/>
</dbReference>
<dbReference type="SUPFAM" id="SSF109640">
    <property type="entry name" value="KRAB domain (Kruppel-associated box)"/>
    <property type="match status" value="1"/>
</dbReference>
<keyword evidence="6 12" id="KW-0863">Zinc-finger</keyword>
<dbReference type="FunFam" id="3.30.160.60:FF:000338">
    <property type="entry name" value="zinc finger protein 383"/>
    <property type="match status" value="1"/>
</dbReference>
<dbReference type="FunFam" id="3.30.160.60:FF:002018">
    <property type="entry name" value="Zinc finger protein 556"/>
    <property type="match status" value="2"/>
</dbReference>
<keyword evidence="11" id="KW-0539">Nucleus</keyword>
<name>A0AA41NET4_SCICA</name>
<evidence type="ECO:0000256" key="7">
    <source>
        <dbReference type="ARBA" id="ARBA00022833"/>
    </source>
</evidence>
<evidence type="ECO:0000256" key="8">
    <source>
        <dbReference type="ARBA" id="ARBA00023015"/>
    </source>
</evidence>
<dbReference type="InterPro" id="IPR013087">
    <property type="entry name" value="Znf_C2H2_type"/>
</dbReference>
<feature type="domain" description="C2H2-type" evidence="14">
    <location>
        <begin position="191"/>
        <end position="218"/>
    </location>
</feature>
<dbReference type="FunFam" id="3.30.160.60:FF:000044">
    <property type="entry name" value="zinc finger protein 37 homolog"/>
    <property type="match status" value="1"/>
</dbReference>
<evidence type="ECO:0000256" key="3">
    <source>
        <dbReference type="ARBA" id="ARBA00006991"/>
    </source>
</evidence>
<evidence type="ECO:0000313" key="16">
    <source>
        <dbReference type="EMBL" id="MBZ3889071.1"/>
    </source>
</evidence>
<sequence>MGAGRGRRTAPWALRSQAGPACGPDALRSLAPRVHPDPEIAAARSQRMDPVAFEDVVVDFSPEEWALLSVAQRKLYRDVMLETFRNLASVDEGSQHETSGSISQQDICGEKLSNKQKIARFKRNDTWASLLGGNWGDHSIGNRHNKQGRHLRIHVAKRLCARSKRNECGGSFCQIPNRSLSRKPAKAAKRYECSECRKIFTHSSSLQRHRRIHTGQKLHKCDECGKAFSRPSYLRTHVKTHSGEKPYACKSCGKTFLRSYSLTEHIRTHTGEKPFECKQCGKPFSCPKSFRVHVMMHTGGKPYECKQCGKAYSCPKSFRVHMIMHTGEKPYECKQCGKSYCWLTSFQRHVRIHNGEKPYKCEKCGKAFGWPSSLHKHVRMHTKKKSVNVNKMGNPSVDPCPSKDARMQTGKKLYKCEKCGKAFGWSSSLRKHLRKHTAEKAANVSNVEKPPTSPHPPQNAVPFAEKPYKCEKCGKDFSCPKSFQGHMRSHLGKKPYKCK</sequence>
<evidence type="ECO:0000256" key="5">
    <source>
        <dbReference type="ARBA" id="ARBA00022737"/>
    </source>
</evidence>
<keyword evidence="8" id="KW-0805">Transcription regulation</keyword>
<dbReference type="InterPro" id="IPR050331">
    <property type="entry name" value="Zinc_finger"/>
</dbReference>
<dbReference type="SMART" id="SM00355">
    <property type="entry name" value="ZnF_C2H2"/>
    <property type="match status" value="9"/>
</dbReference>
<evidence type="ECO:0000313" key="17">
    <source>
        <dbReference type="Proteomes" id="UP001166674"/>
    </source>
</evidence>
<dbReference type="GO" id="GO:0043565">
    <property type="term" value="F:sequence-specific DNA binding"/>
    <property type="evidence" value="ECO:0007669"/>
    <property type="project" value="UniProtKB-ARBA"/>
</dbReference>
<feature type="domain" description="C2H2-type" evidence="14">
    <location>
        <begin position="468"/>
        <end position="495"/>
    </location>
</feature>
<accession>A0AA41NET4</accession>
<dbReference type="FunFam" id="3.30.160.60:FF:000016">
    <property type="entry name" value="zinc finger protein 37 homolog"/>
    <property type="match status" value="1"/>
</dbReference>
<gene>
    <name evidence="16" type="ORF">SUZIE_201120</name>
</gene>
<dbReference type="FunFam" id="3.30.160.60:FF:002239">
    <property type="entry name" value="Zinc finger protein 226"/>
    <property type="match status" value="1"/>
</dbReference>
<dbReference type="AlphaFoldDB" id="A0AA41NET4"/>
<dbReference type="FunFam" id="3.30.160.60:FF:002179">
    <property type="entry name" value="Zinc finger protein 961"/>
    <property type="match status" value="1"/>
</dbReference>
<keyword evidence="5" id="KW-0677">Repeat</keyword>
<feature type="domain" description="C2H2-type" evidence="14">
    <location>
        <begin position="219"/>
        <end position="246"/>
    </location>
</feature>
<feature type="domain" description="C2H2-type" evidence="14">
    <location>
        <begin position="303"/>
        <end position="330"/>
    </location>
</feature>
<comment type="similarity">
    <text evidence="3">Belongs to the krueppel C2H2-type zinc-finger protein family.</text>
</comment>
<dbReference type="CDD" id="cd07765">
    <property type="entry name" value="KRAB_A-box"/>
    <property type="match status" value="1"/>
</dbReference>
<dbReference type="PROSITE" id="PS50157">
    <property type="entry name" value="ZINC_FINGER_C2H2_2"/>
    <property type="match status" value="9"/>
</dbReference>
<dbReference type="EMBL" id="JAATJV010428616">
    <property type="protein sequence ID" value="MBZ3889071.1"/>
    <property type="molecule type" value="Genomic_DNA"/>
</dbReference>
<evidence type="ECO:0000259" key="15">
    <source>
        <dbReference type="PROSITE" id="PS50805"/>
    </source>
</evidence>
<dbReference type="SUPFAM" id="SSF57667">
    <property type="entry name" value="beta-beta-alpha zinc fingers"/>
    <property type="match status" value="6"/>
</dbReference>
<feature type="domain" description="C2H2-type" evidence="14">
    <location>
        <begin position="247"/>
        <end position="274"/>
    </location>
</feature>
<feature type="domain" description="C2H2-type" evidence="14">
    <location>
        <begin position="414"/>
        <end position="441"/>
    </location>
</feature>
<comment type="function">
    <text evidence="1">May be involved in transcriptional regulation.</text>
</comment>
<evidence type="ECO:0000256" key="9">
    <source>
        <dbReference type="ARBA" id="ARBA00023125"/>
    </source>
</evidence>
<dbReference type="Proteomes" id="UP001166674">
    <property type="component" value="Unassembled WGS sequence"/>
</dbReference>
<dbReference type="InterPro" id="IPR036236">
    <property type="entry name" value="Znf_C2H2_sf"/>
</dbReference>
<organism evidence="16 17">
    <name type="scientific">Sciurus carolinensis</name>
    <name type="common">Eastern gray squirrel</name>
    <dbReference type="NCBI Taxonomy" id="30640"/>
    <lineage>
        <taxon>Eukaryota</taxon>
        <taxon>Metazoa</taxon>
        <taxon>Chordata</taxon>
        <taxon>Craniata</taxon>
        <taxon>Vertebrata</taxon>
        <taxon>Euteleostomi</taxon>
        <taxon>Mammalia</taxon>
        <taxon>Eutheria</taxon>
        <taxon>Euarchontoglires</taxon>
        <taxon>Glires</taxon>
        <taxon>Rodentia</taxon>
        <taxon>Sciuromorpha</taxon>
        <taxon>Sciuridae</taxon>
        <taxon>Sciurinae</taxon>
        <taxon>Sciurini</taxon>
        <taxon>Sciurus</taxon>
    </lineage>
</organism>
<evidence type="ECO:0000256" key="2">
    <source>
        <dbReference type="ARBA" id="ARBA00004123"/>
    </source>
</evidence>
<comment type="subcellular location">
    <subcellularLocation>
        <location evidence="2">Nucleus</location>
    </subcellularLocation>
</comment>
<dbReference type="InterPro" id="IPR036051">
    <property type="entry name" value="KRAB_dom_sf"/>
</dbReference>
<comment type="caution">
    <text evidence="16">The sequence shown here is derived from an EMBL/GenBank/DDBJ whole genome shotgun (WGS) entry which is preliminary data.</text>
</comment>
<evidence type="ECO:0000256" key="12">
    <source>
        <dbReference type="PROSITE-ProRule" id="PRU00042"/>
    </source>
</evidence>
<keyword evidence="17" id="KW-1185">Reference proteome</keyword>
<dbReference type="SMART" id="SM00349">
    <property type="entry name" value="KRAB"/>
    <property type="match status" value="1"/>
</dbReference>
<evidence type="ECO:0000256" key="6">
    <source>
        <dbReference type="ARBA" id="ARBA00022771"/>
    </source>
</evidence>
<keyword evidence="4" id="KW-0479">Metal-binding</keyword>